<organism evidence="6 7">
    <name type="scientific">Ficus carica</name>
    <name type="common">Common fig</name>
    <dbReference type="NCBI Taxonomy" id="3494"/>
    <lineage>
        <taxon>Eukaryota</taxon>
        <taxon>Viridiplantae</taxon>
        <taxon>Streptophyta</taxon>
        <taxon>Embryophyta</taxon>
        <taxon>Tracheophyta</taxon>
        <taxon>Spermatophyta</taxon>
        <taxon>Magnoliopsida</taxon>
        <taxon>eudicotyledons</taxon>
        <taxon>Gunneridae</taxon>
        <taxon>Pentapetalae</taxon>
        <taxon>rosids</taxon>
        <taxon>fabids</taxon>
        <taxon>Rosales</taxon>
        <taxon>Moraceae</taxon>
        <taxon>Ficeae</taxon>
        <taxon>Ficus</taxon>
    </lineage>
</organism>
<sequence>MSVTTYNVSNKRATTRDEVEGEEENADQKGYDGVPVPRYRLMLLFVIYPTVAMIIDMLHLLHCLYRKIQHSRNHA</sequence>
<keyword evidence="2" id="KW-0812">Transmembrane</keyword>
<feature type="transmembrane region" description="Helical" evidence="2">
    <location>
        <begin position="41"/>
        <end position="65"/>
    </location>
</feature>
<dbReference type="EMBL" id="BTGU01000650">
    <property type="protein sequence ID" value="GMN68588.1"/>
    <property type="molecule type" value="Genomic_DNA"/>
</dbReference>
<keyword evidence="2" id="KW-0472">Membrane</keyword>
<keyword evidence="2" id="KW-1133">Transmembrane helix</keyword>
<evidence type="ECO:0000313" key="4">
    <source>
        <dbReference type="EMBL" id="GMN67612.1"/>
    </source>
</evidence>
<evidence type="ECO:0000313" key="3">
    <source>
        <dbReference type="EMBL" id="GMN67599.1"/>
    </source>
</evidence>
<evidence type="ECO:0000256" key="2">
    <source>
        <dbReference type="SAM" id="Phobius"/>
    </source>
</evidence>
<evidence type="ECO:0000313" key="5">
    <source>
        <dbReference type="EMBL" id="GMN68581.1"/>
    </source>
</evidence>
<accession>A0AA88E6I1</accession>
<evidence type="ECO:0000313" key="6">
    <source>
        <dbReference type="EMBL" id="GMN68588.1"/>
    </source>
</evidence>
<name>A0AA88E6I1_FICCA</name>
<protein>
    <recommendedName>
        <fullName evidence="8">Transmembrane protein</fullName>
    </recommendedName>
</protein>
<dbReference type="Proteomes" id="UP001187192">
    <property type="component" value="Unassembled WGS sequence"/>
</dbReference>
<evidence type="ECO:0000256" key="1">
    <source>
        <dbReference type="SAM" id="MobiDB-lite"/>
    </source>
</evidence>
<evidence type="ECO:0008006" key="8">
    <source>
        <dbReference type="Google" id="ProtNLM"/>
    </source>
</evidence>
<proteinExistence type="predicted"/>
<evidence type="ECO:0000313" key="7">
    <source>
        <dbReference type="Proteomes" id="UP001187192"/>
    </source>
</evidence>
<dbReference type="AlphaFoldDB" id="A0AA88E6I1"/>
<gene>
    <name evidence="3" type="ORF">TIFTF001_036665</name>
    <name evidence="4" type="ORF">TIFTF001_036671</name>
    <name evidence="5" type="ORF">TIFTF001_037640</name>
    <name evidence="6" type="ORF">TIFTF001_037644</name>
</gene>
<reference evidence="6" key="1">
    <citation type="submission" date="2023-07" db="EMBL/GenBank/DDBJ databases">
        <title>draft genome sequence of fig (Ficus carica).</title>
        <authorList>
            <person name="Takahashi T."/>
            <person name="Nishimura K."/>
        </authorList>
    </citation>
    <scope>NUCLEOTIDE SEQUENCE</scope>
</reference>
<feature type="region of interest" description="Disordered" evidence="1">
    <location>
        <begin position="1"/>
        <end position="30"/>
    </location>
</feature>
<keyword evidence="7" id="KW-1185">Reference proteome</keyword>
<feature type="compositionally biased region" description="Polar residues" evidence="1">
    <location>
        <begin position="1"/>
        <end position="12"/>
    </location>
</feature>
<dbReference type="EMBL" id="BTGU01000474">
    <property type="protein sequence ID" value="GMN67599.1"/>
    <property type="molecule type" value="Genomic_DNA"/>
</dbReference>
<dbReference type="EMBL" id="BTGU01000649">
    <property type="protein sequence ID" value="GMN68581.1"/>
    <property type="molecule type" value="Genomic_DNA"/>
</dbReference>
<dbReference type="EMBL" id="BTGU01000475">
    <property type="protein sequence ID" value="GMN67612.1"/>
    <property type="molecule type" value="Genomic_DNA"/>
</dbReference>
<comment type="caution">
    <text evidence="6">The sequence shown here is derived from an EMBL/GenBank/DDBJ whole genome shotgun (WGS) entry which is preliminary data.</text>
</comment>